<dbReference type="EMBL" id="CP110509">
    <property type="protein sequence ID" value="WMB28451.1"/>
    <property type="molecule type" value="Genomic_DNA"/>
</dbReference>
<dbReference type="RefSeq" id="WP_018365682.1">
    <property type="nucleotide sequence ID" value="NZ_CP104407.1"/>
</dbReference>
<keyword evidence="3" id="KW-1185">Reference proteome</keyword>
<evidence type="ECO:0000256" key="1">
    <source>
        <dbReference type="SAM" id="Phobius"/>
    </source>
</evidence>
<keyword evidence="1" id="KW-0812">Transmembrane</keyword>
<keyword evidence="1" id="KW-1133">Transmembrane helix</keyword>
<evidence type="ECO:0000313" key="2">
    <source>
        <dbReference type="EMBL" id="WMB28451.1"/>
    </source>
</evidence>
<feature type="transmembrane region" description="Helical" evidence="1">
    <location>
        <begin position="42"/>
        <end position="62"/>
    </location>
</feature>
<evidence type="ECO:0000313" key="3">
    <source>
        <dbReference type="Proteomes" id="UP001238096"/>
    </source>
</evidence>
<sequence length="94" mass="10793">MPAPLKKHQDFDHVELENQQEPKFQDFQEVNHHSGKFQELVFFARLAVFSLMTVLFAFVLLTMNLAPIWAFLLSSIISYALTSLIARALKNVLS</sequence>
<protein>
    <submittedName>
        <fullName evidence="2">DUF3270 domain-containing protein</fullName>
    </submittedName>
</protein>
<accession>A0ABY9LK15</accession>
<reference evidence="3" key="1">
    <citation type="submission" date="2022-10" db="EMBL/GenBank/DDBJ databases">
        <title>Streptococcus didelphis as causative of fatal infections in opossums (Didelphis albiventris).</title>
        <authorList>
            <person name="Breyer G.M."/>
            <person name="Da Silva M.E.R.J."/>
            <person name="Siqueira F.M."/>
        </authorList>
    </citation>
    <scope>NUCLEOTIDE SEQUENCE [LARGE SCALE GENOMIC DNA]</scope>
    <source>
        <strain evidence="3">LBVP101/21</strain>
    </source>
</reference>
<proteinExistence type="predicted"/>
<gene>
    <name evidence="2" type="ORF">N1496_02320</name>
</gene>
<dbReference type="Pfam" id="PF11674">
    <property type="entry name" value="DUF3270"/>
    <property type="match status" value="1"/>
</dbReference>
<dbReference type="InterPro" id="IPR021688">
    <property type="entry name" value="DUF3270"/>
</dbReference>
<feature type="transmembrane region" description="Helical" evidence="1">
    <location>
        <begin position="68"/>
        <end position="89"/>
    </location>
</feature>
<dbReference type="Proteomes" id="UP001238096">
    <property type="component" value="Chromosome"/>
</dbReference>
<keyword evidence="1" id="KW-0472">Membrane</keyword>
<organism evidence="2 3">
    <name type="scientific">Streptococcus didelphis</name>
    <dbReference type="NCBI Taxonomy" id="102886"/>
    <lineage>
        <taxon>Bacteria</taxon>
        <taxon>Bacillati</taxon>
        <taxon>Bacillota</taxon>
        <taxon>Bacilli</taxon>
        <taxon>Lactobacillales</taxon>
        <taxon>Streptococcaceae</taxon>
        <taxon>Streptococcus</taxon>
    </lineage>
</organism>
<name>A0ABY9LK15_9STRE</name>